<dbReference type="GO" id="GO:0016791">
    <property type="term" value="F:phosphatase activity"/>
    <property type="evidence" value="ECO:0007669"/>
    <property type="project" value="TreeGrafter"/>
</dbReference>
<dbReference type="Pfam" id="PF07228">
    <property type="entry name" value="SpoIIE"/>
    <property type="match status" value="1"/>
</dbReference>
<dbReference type="InterPro" id="IPR001932">
    <property type="entry name" value="PPM-type_phosphatase-like_dom"/>
</dbReference>
<dbReference type="AlphaFoldDB" id="A0A316G6C0"/>
<dbReference type="RefSeq" id="WP_109759189.1">
    <property type="nucleotide sequence ID" value="NZ_CP034588.1"/>
</dbReference>
<proteinExistence type="predicted"/>
<evidence type="ECO:0000313" key="6">
    <source>
        <dbReference type="Proteomes" id="UP000245390"/>
    </source>
</evidence>
<dbReference type="EMBL" id="QGGV01000004">
    <property type="protein sequence ID" value="PWK56499.1"/>
    <property type="molecule type" value="Genomic_DNA"/>
</dbReference>
<dbReference type="SMART" id="SM00331">
    <property type="entry name" value="PP2C_SIG"/>
    <property type="match status" value="1"/>
</dbReference>
<dbReference type="PANTHER" id="PTHR43156:SF2">
    <property type="entry name" value="STAGE II SPORULATION PROTEIN E"/>
    <property type="match status" value="1"/>
</dbReference>
<evidence type="ECO:0000256" key="1">
    <source>
        <dbReference type="ARBA" id="ARBA00022801"/>
    </source>
</evidence>
<gene>
    <name evidence="5" type="ORF">C8D95_104171</name>
</gene>
<protein>
    <submittedName>
        <fullName evidence="5">Sigma-B regulation protein RsbU (Phosphoserine phosphatase)</fullName>
    </submittedName>
</protein>
<feature type="domain" description="PPM-type phosphatase" evidence="4">
    <location>
        <begin position="229"/>
        <end position="416"/>
    </location>
</feature>
<evidence type="ECO:0000259" key="3">
    <source>
        <dbReference type="PROSITE" id="PS50110"/>
    </source>
</evidence>
<keyword evidence="1" id="KW-0378">Hydrolase</keyword>
<dbReference type="PANTHER" id="PTHR43156">
    <property type="entry name" value="STAGE II SPORULATION PROTEIN E-RELATED"/>
    <property type="match status" value="1"/>
</dbReference>
<reference evidence="5 6" key="1">
    <citation type="submission" date="2018-05" db="EMBL/GenBank/DDBJ databases">
        <title>Genomic Encyclopedia of Type Strains, Phase IV (KMG-IV): sequencing the most valuable type-strain genomes for metagenomic binning, comparative biology and taxonomic classification.</title>
        <authorList>
            <person name="Goeker M."/>
        </authorList>
    </citation>
    <scope>NUCLEOTIDE SEQUENCE [LARGE SCALE GENOMIC DNA]</scope>
    <source>
        <strain evidence="5 6">DSM 103371</strain>
    </source>
</reference>
<name>A0A316G6C0_9RHOB</name>
<dbReference type="Gene3D" id="3.40.50.2300">
    <property type="match status" value="1"/>
</dbReference>
<dbReference type="Pfam" id="PF00072">
    <property type="entry name" value="Response_reg"/>
    <property type="match status" value="1"/>
</dbReference>
<keyword evidence="6" id="KW-1185">Reference proteome</keyword>
<sequence>MKSRDVLGPSKAAMVVQPVLVVDDSRAQRRLLVRALQRWGYDAVDAASGEAALDLVRALPIDIVISDWMMPGMSGVDFCRAFRELAEGRPAYFILLTARSESEVLAEGLESGADDFLSKPFNAVELRARLRAGERVVNAQKDLSAKNAALSAALRKLSDAYTAIDRDLRGARVFQEGLVPDRHFVLGGYEVSMLFRPSGHVGGDLVGHFRVNDSELGLYSVDVSGHGVASALMTARLAGYLGDGAPERNVALEPDGQGGYRMAKPEASLARLNRIFQSDGDNDHYLTLSLAHLNMVTGEVVLCQAGHPSPMVQRRDGSVICVEMFSTPIGLLDEGEFCTRRLTLEPGDRLILYSDGLTECPGPGGVLLEEEGLAEILRDTSGVHGPALVETIFDRLAAHRGSDDFPDDLSAVVIERL</sequence>
<accession>A0A316G6C0</accession>
<dbReference type="PROSITE" id="PS51746">
    <property type="entry name" value="PPM_2"/>
    <property type="match status" value="1"/>
</dbReference>
<dbReference type="InterPro" id="IPR001789">
    <property type="entry name" value="Sig_transdc_resp-reg_receiver"/>
</dbReference>
<evidence type="ECO:0000256" key="2">
    <source>
        <dbReference type="PROSITE-ProRule" id="PRU00169"/>
    </source>
</evidence>
<feature type="modified residue" description="4-aspartylphosphate" evidence="2">
    <location>
        <position position="67"/>
    </location>
</feature>
<dbReference type="InterPro" id="IPR011006">
    <property type="entry name" value="CheY-like_superfamily"/>
</dbReference>
<dbReference type="Gene3D" id="3.60.40.10">
    <property type="entry name" value="PPM-type phosphatase domain"/>
    <property type="match status" value="1"/>
</dbReference>
<dbReference type="InterPro" id="IPR036457">
    <property type="entry name" value="PPM-type-like_dom_sf"/>
</dbReference>
<organism evidence="5 6">
    <name type="scientific">Silicimonas algicola</name>
    <dbReference type="NCBI Taxonomy" id="1826607"/>
    <lineage>
        <taxon>Bacteria</taxon>
        <taxon>Pseudomonadati</taxon>
        <taxon>Pseudomonadota</taxon>
        <taxon>Alphaproteobacteria</taxon>
        <taxon>Rhodobacterales</taxon>
        <taxon>Paracoccaceae</taxon>
    </lineage>
</organism>
<dbReference type="GO" id="GO:0000160">
    <property type="term" value="P:phosphorelay signal transduction system"/>
    <property type="evidence" value="ECO:0007669"/>
    <property type="project" value="InterPro"/>
</dbReference>
<dbReference type="SUPFAM" id="SSF52172">
    <property type="entry name" value="CheY-like"/>
    <property type="match status" value="1"/>
</dbReference>
<dbReference type="SMART" id="SM00448">
    <property type="entry name" value="REC"/>
    <property type="match status" value="1"/>
</dbReference>
<evidence type="ECO:0000313" key="5">
    <source>
        <dbReference type="EMBL" id="PWK56499.1"/>
    </source>
</evidence>
<evidence type="ECO:0000259" key="4">
    <source>
        <dbReference type="PROSITE" id="PS51746"/>
    </source>
</evidence>
<feature type="domain" description="Response regulatory" evidence="3">
    <location>
        <begin position="18"/>
        <end position="134"/>
    </location>
</feature>
<dbReference type="SUPFAM" id="SSF81606">
    <property type="entry name" value="PP2C-like"/>
    <property type="match status" value="1"/>
</dbReference>
<dbReference type="CDD" id="cd17574">
    <property type="entry name" value="REC_OmpR"/>
    <property type="match status" value="1"/>
</dbReference>
<dbReference type="OrthoDB" id="9811749at2"/>
<dbReference type="InterPro" id="IPR052016">
    <property type="entry name" value="Bact_Sigma-Reg"/>
</dbReference>
<dbReference type="KEGG" id="salo:EF888_21150"/>
<keyword evidence="2" id="KW-0597">Phosphoprotein</keyword>
<comment type="caution">
    <text evidence="5">The sequence shown here is derived from an EMBL/GenBank/DDBJ whole genome shotgun (WGS) entry which is preliminary data.</text>
</comment>
<dbReference type="PROSITE" id="PS50110">
    <property type="entry name" value="RESPONSE_REGULATORY"/>
    <property type="match status" value="1"/>
</dbReference>
<dbReference type="Proteomes" id="UP000245390">
    <property type="component" value="Unassembled WGS sequence"/>
</dbReference>